<accession>A0A9P7L5Y5</accession>
<dbReference type="Proteomes" id="UP000750502">
    <property type="component" value="Unassembled WGS sequence"/>
</dbReference>
<evidence type="ECO:0000256" key="1">
    <source>
        <dbReference type="SAM" id="Coils"/>
    </source>
</evidence>
<evidence type="ECO:0000313" key="3">
    <source>
        <dbReference type="Proteomes" id="UP000750502"/>
    </source>
</evidence>
<dbReference type="AlphaFoldDB" id="A0A9P7L5Y5"/>
<gene>
    <name evidence="2" type="ORF">H9Q72_007096</name>
</gene>
<protein>
    <submittedName>
        <fullName evidence="2">Uncharacterized protein</fullName>
    </submittedName>
</protein>
<keyword evidence="3" id="KW-1185">Reference proteome</keyword>
<name>A0A9P7L5Y5_9HYPO</name>
<reference evidence="2" key="2">
    <citation type="submission" date="2020-10" db="EMBL/GenBank/DDBJ databases">
        <authorList>
            <person name="Peck L.D."/>
            <person name="Nowell R.W."/>
            <person name="Flood J."/>
            <person name="Ryan M.J."/>
            <person name="Barraclough T.G."/>
        </authorList>
    </citation>
    <scope>NUCLEOTIDE SEQUENCE</scope>
    <source>
        <strain evidence="2">IMI 127659i</strain>
    </source>
</reference>
<feature type="coiled-coil region" evidence="1">
    <location>
        <begin position="7"/>
        <end position="90"/>
    </location>
</feature>
<proteinExistence type="predicted"/>
<dbReference type="OrthoDB" id="5105790at2759"/>
<keyword evidence="1" id="KW-0175">Coiled coil</keyword>
<organism evidence="2 3">
    <name type="scientific">Fusarium xylarioides</name>
    <dbReference type="NCBI Taxonomy" id="221167"/>
    <lineage>
        <taxon>Eukaryota</taxon>
        <taxon>Fungi</taxon>
        <taxon>Dikarya</taxon>
        <taxon>Ascomycota</taxon>
        <taxon>Pezizomycotina</taxon>
        <taxon>Sordariomycetes</taxon>
        <taxon>Hypocreomycetidae</taxon>
        <taxon>Hypocreales</taxon>
        <taxon>Nectriaceae</taxon>
        <taxon>Fusarium</taxon>
        <taxon>Fusarium fujikuroi species complex</taxon>
    </lineage>
</organism>
<dbReference type="EMBL" id="JADFTT010000230">
    <property type="protein sequence ID" value="KAG5764829.1"/>
    <property type="molecule type" value="Genomic_DNA"/>
</dbReference>
<comment type="caution">
    <text evidence="2">The sequence shown here is derived from an EMBL/GenBank/DDBJ whole genome shotgun (WGS) entry which is preliminary data.</text>
</comment>
<evidence type="ECO:0000313" key="2">
    <source>
        <dbReference type="EMBL" id="KAG5764829.1"/>
    </source>
</evidence>
<sequence>MAQHLEIVALKEKVEVMAEENKFVNDQNDELIESNGHLAIENEELKEKLALAEERVQRYFDFWRSAEEELTKQIELNDELKKELETAKAGATSAQEPSQ</sequence>
<reference evidence="2" key="1">
    <citation type="journal article" date="2020" name="bioRxiv">
        <title>Historical genomics reveals the evolutionary mechanisms behind multiple outbreaks of the host-specific coffee wilt pathogen Fusarium xylarioides.</title>
        <authorList>
            <person name="Peck D."/>
            <person name="Nowell R.W."/>
            <person name="Flood J."/>
            <person name="Ryan M.J."/>
            <person name="Barraclough T.G."/>
        </authorList>
    </citation>
    <scope>NUCLEOTIDE SEQUENCE</scope>
    <source>
        <strain evidence="2">IMI 127659i</strain>
    </source>
</reference>